<evidence type="ECO:0000256" key="3">
    <source>
        <dbReference type="ARBA" id="ARBA00012098"/>
    </source>
</evidence>
<gene>
    <name evidence="8" type="primary">rfbC</name>
    <name evidence="8" type="ORF">HXW94_13675</name>
</gene>
<protein>
    <recommendedName>
        <fullName evidence="4 7">dTDP-4-dehydrorhamnose 3,5-epimerase</fullName>
        <ecNumber evidence="3 7">5.1.3.13</ecNumber>
    </recommendedName>
    <alternativeName>
        <fullName evidence="7">Thymidine diphospho-4-keto-rhamnose 3,5-epimerase</fullName>
    </alternativeName>
</protein>
<dbReference type="EC" id="5.1.3.13" evidence="3 7"/>
<dbReference type="GO" id="GO:0008830">
    <property type="term" value="F:dTDP-4-dehydrorhamnose 3,5-epimerase activity"/>
    <property type="evidence" value="ECO:0007669"/>
    <property type="project" value="UniProtKB-UniRule"/>
</dbReference>
<comment type="subunit">
    <text evidence="7">Homodimer.</text>
</comment>
<name>A0A850SXG4_9BACT</name>
<evidence type="ECO:0000256" key="5">
    <source>
        <dbReference type="PIRSR" id="PIRSR600888-1"/>
    </source>
</evidence>
<dbReference type="Proteomes" id="UP000553343">
    <property type="component" value="Unassembled WGS sequence"/>
</dbReference>
<dbReference type="InterPro" id="IPR000888">
    <property type="entry name" value="RmlC-like"/>
</dbReference>
<evidence type="ECO:0000256" key="2">
    <source>
        <dbReference type="ARBA" id="ARBA00001997"/>
    </source>
</evidence>
<evidence type="ECO:0000256" key="6">
    <source>
        <dbReference type="PIRSR" id="PIRSR600888-3"/>
    </source>
</evidence>
<dbReference type="NCBIfam" id="TIGR01221">
    <property type="entry name" value="rmlC"/>
    <property type="match status" value="1"/>
</dbReference>
<dbReference type="GO" id="GO:0005829">
    <property type="term" value="C:cytosol"/>
    <property type="evidence" value="ECO:0007669"/>
    <property type="project" value="TreeGrafter"/>
</dbReference>
<comment type="caution">
    <text evidence="8">The sequence shown here is derived from an EMBL/GenBank/DDBJ whole genome shotgun (WGS) entry which is preliminary data.</text>
</comment>
<feature type="site" description="Participates in a stacking interaction with the thymidine ring of dTDP-4-oxo-6-deoxyglucose" evidence="6">
    <location>
        <position position="136"/>
    </location>
</feature>
<dbReference type="AlphaFoldDB" id="A0A850SXG4"/>
<evidence type="ECO:0000313" key="9">
    <source>
        <dbReference type="Proteomes" id="UP000553343"/>
    </source>
</evidence>
<dbReference type="GO" id="GO:0000271">
    <property type="term" value="P:polysaccharide biosynthetic process"/>
    <property type="evidence" value="ECO:0007669"/>
    <property type="project" value="TreeGrafter"/>
</dbReference>
<evidence type="ECO:0000256" key="1">
    <source>
        <dbReference type="ARBA" id="ARBA00001298"/>
    </source>
</evidence>
<keyword evidence="7 8" id="KW-0413">Isomerase</keyword>
<dbReference type="InterPro" id="IPR014710">
    <property type="entry name" value="RmlC-like_jellyroll"/>
</dbReference>
<sequence length="182" mass="21051">MKYIKLEIPDVVLIEPEVFGDHRGFFMETFRMDEFNKKVQDAQFVQDNHSMSGKGILRGLHYQIKHPQGKLVRVIEGEVFDVAVDIRKSSPYFGKWVGKTISAENKRMLWIPPGFAHGFYVLSDMAQFIYKCTDYYAPEFEQSILWSDKDIGIEWPVTNIEAPVLSLKDENGACFQDAEVFE</sequence>
<comment type="similarity">
    <text evidence="7">Belongs to the dTDP-4-dehydrorhamnose 3,5-epimerase family.</text>
</comment>
<feature type="active site" description="Proton acceptor" evidence="5">
    <location>
        <position position="61"/>
    </location>
</feature>
<accession>A0A850SXG4</accession>
<comment type="function">
    <text evidence="2 7">Catalyzes the epimerization of the C3' and C5'positions of dTDP-6-deoxy-D-xylo-4-hexulose, forming dTDP-6-deoxy-L-lyxo-4-hexulose.</text>
</comment>
<evidence type="ECO:0000256" key="4">
    <source>
        <dbReference type="ARBA" id="ARBA00019595"/>
    </source>
</evidence>
<evidence type="ECO:0000313" key="8">
    <source>
        <dbReference type="EMBL" id="NWH06024.1"/>
    </source>
</evidence>
<dbReference type="PANTHER" id="PTHR21047">
    <property type="entry name" value="DTDP-6-DEOXY-D-GLUCOSE-3,5 EPIMERASE"/>
    <property type="match status" value="1"/>
</dbReference>
<dbReference type="UniPathway" id="UPA00124"/>
<dbReference type="InterPro" id="IPR011051">
    <property type="entry name" value="RmlC_Cupin_sf"/>
</dbReference>
<feature type="active site" description="Proton donor" evidence="5">
    <location>
        <position position="130"/>
    </location>
</feature>
<dbReference type="CDD" id="cd00438">
    <property type="entry name" value="cupin_RmlC"/>
    <property type="match status" value="1"/>
</dbReference>
<comment type="catalytic activity">
    <reaction evidence="1 7">
        <text>dTDP-4-dehydro-6-deoxy-alpha-D-glucose = dTDP-4-dehydro-beta-L-rhamnose</text>
        <dbReference type="Rhea" id="RHEA:16969"/>
        <dbReference type="ChEBI" id="CHEBI:57649"/>
        <dbReference type="ChEBI" id="CHEBI:62830"/>
        <dbReference type="EC" id="5.1.3.13"/>
    </reaction>
</comment>
<dbReference type="Pfam" id="PF00908">
    <property type="entry name" value="dTDP_sugar_isom"/>
    <property type="match status" value="1"/>
</dbReference>
<dbReference type="EMBL" id="JACADJ010000055">
    <property type="protein sequence ID" value="NWH06024.1"/>
    <property type="molecule type" value="Genomic_DNA"/>
</dbReference>
<reference evidence="8 9" key="1">
    <citation type="submission" date="2020-06" db="EMBL/GenBank/DDBJ databases">
        <title>High-quality draft genome of sulfate reducer Desulfobacter latus type strain AcrS2 isolated from marine sediment.</title>
        <authorList>
            <person name="Hoppe M."/>
            <person name="Larsen C.K."/>
            <person name="Marshall I.P.G."/>
            <person name="Schramm A."/>
            <person name="Marietou A.G."/>
        </authorList>
    </citation>
    <scope>NUCLEOTIDE SEQUENCE [LARGE SCALE GENOMIC DNA]</scope>
    <source>
        <strain evidence="8 9">AcRS2</strain>
    </source>
</reference>
<evidence type="ECO:0000256" key="7">
    <source>
        <dbReference type="RuleBase" id="RU364069"/>
    </source>
</evidence>
<organism evidence="8 9">
    <name type="scientific">Desulfobacter latus</name>
    <dbReference type="NCBI Taxonomy" id="2292"/>
    <lineage>
        <taxon>Bacteria</taxon>
        <taxon>Pseudomonadati</taxon>
        <taxon>Thermodesulfobacteriota</taxon>
        <taxon>Desulfobacteria</taxon>
        <taxon>Desulfobacterales</taxon>
        <taxon>Desulfobacteraceae</taxon>
        <taxon>Desulfobacter</taxon>
    </lineage>
</organism>
<keyword evidence="9" id="KW-1185">Reference proteome</keyword>
<proteinExistence type="inferred from homology"/>
<dbReference type="GO" id="GO:0019305">
    <property type="term" value="P:dTDP-rhamnose biosynthetic process"/>
    <property type="evidence" value="ECO:0007669"/>
    <property type="project" value="UniProtKB-UniRule"/>
</dbReference>
<comment type="pathway">
    <text evidence="7">Carbohydrate biosynthesis; dTDP-L-rhamnose biosynthesis.</text>
</comment>
<dbReference type="Gene3D" id="2.60.120.10">
    <property type="entry name" value="Jelly Rolls"/>
    <property type="match status" value="1"/>
</dbReference>
<dbReference type="SUPFAM" id="SSF51182">
    <property type="entry name" value="RmlC-like cupins"/>
    <property type="match status" value="1"/>
</dbReference>
<dbReference type="RefSeq" id="WP_178367479.1">
    <property type="nucleotide sequence ID" value="NZ_JACADJ010000055.1"/>
</dbReference>
<dbReference type="PANTHER" id="PTHR21047:SF2">
    <property type="entry name" value="THYMIDINE DIPHOSPHO-4-KETO-RHAMNOSE 3,5-EPIMERASE"/>
    <property type="match status" value="1"/>
</dbReference>